<keyword evidence="2" id="KW-1185">Reference proteome</keyword>
<evidence type="ECO:0008006" key="3">
    <source>
        <dbReference type="Google" id="ProtNLM"/>
    </source>
</evidence>
<dbReference type="Proteomes" id="UP001477870">
    <property type="component" value="Unassembled WGS sequence"/>
</dbReference>
<accession>A0ABU9TAN8</accession>
<organism evidence="1 2">
    <name type="scientific">Ahrensia kielensis</name>
    <dbReference type="NCBI Taxonomy" id="76980"/>
    <lineage>
        <taxon>Bacteria</taxon>
        <taxon>Pseudomonadati</taxon>
        <taxon>Pseudomonadota</taxon>
        <taxon>Alphaproteobacteria</taxon>
        <taxon>Hyphomicrobiales</taxon>
        <taxon>Ahrensiaceae</taxon>
        <taxon>Ahrensia</taxon>
    </lineage>
</organism>
<proteinExistence type="predicted"/>
<dbReference type="RefSeq" id="WP_342849371.1">
    <property type="nucleotide sequence ID" value="NZ_JBBMQO010000015.1"/>
</dbReference>
<sequence length="166" mass="18522">MNNKSGIAASIDKNRIALLRMVFCWLNAAMFVDACGDRLLPRRLARLVEDLISKAEKATAYLIIAAFCNAQFSKCTAFVFEKETMKRVTFHSAIPRCGHTITGIIKRLRTLQKLLHNLHKIARCLGKIAALLARVIAIKTNVMQIAHNQSLTLTTNHDVIEDAIPP</sequence>
<protein>
    <recommendedName>
        <fullName evidence="3">Transposase</fullName>
    </recommendedName>
</protein>
<evidence type="ECO:0000313" key="2">
    <source>
        <dbReference type="Proteomes" id="UP001477870"/>
    </source>
</evidence>
<dbReference type="EMBL" id="JBBMQO010000015">
    <property type="protein sequence ID" value="MEM5503197.1"/>
    <property type="molecule type" value="Genomic_DNA"/>
</dbReference>
<gene>
    <name evidence="1" type="ORF">WNY59_16545</name>
</gene>
<name>A0ABU9TAN8_9HYPH</name>
<reference evidence="1 2" key="1">
    <citation type="submission" date="2024-03" db="EMBL/GenBank/DDBJ databases">
        <title>Community enrichment and isolation of bacterial strains for fucoidan degradation.</title>
        <authorList>
            <person name="Sichert A."/>
        </authorList>
    </citation>
    <scope>NUCLEOTIDE SEQUENCE [LARGE SCALE GENOMIC DNA]</scope>
    <source>
        <strain evidence="1 2">AS62</strain>
    </source>
</reference>
<comment type="caution">
    <text evidence="1">The sequence shown here is derived from an EMBL/GenBank/DDBJ whole genome shotgun (WGS) entry which is preliminary data.</text>
</comment>
<evidence type="ECO:0000313" key="1">
    <source>
        <dbReference type="EMBL" id="MEM5503197.1"/>
    </source>
</evidence>